<dbReference type="Gene3D" id="1.10.10.60">
    <property type="entry name" value="Homeodomain-like"/>
    <property type="match status" value="1"/>
</dbReference>
<dbReference type="Gene3D" id="3.40.50.1390">
    <property type="entry name" value="Resolvase, N-terminal catalytic domain"/>
    <property type="match status" value="1"/>
</dbReference>
<dbReference type="GO" id="GO:0003677">
    <property type="term" value="F:DNA binding"/>
    <property type="evidence" value="ECO:0007669"/>
    <property type="project" value="UniProtKB-KW"/>
</dbReference>
<dbReference type="PANTHER" id="PTHR30461">
    <property type="entry name" value="DNA-INVERTASE FROM LAMBDOID PROPHAGE"/>
    <property type="match status" value="1"/>
</dbReference>
<dbReference type="PANTHER" id="PTHR30461:SF26">
    <property type="entry name" value="RESOLVASE HOMOLOG YNEB"/>
    <property type="match status" value="1"/>
</dbReference>
<evidence type="ECO:0000259" key="7">
    <source>
        <dbReference type="PROSITE" id="PS51736"/>
    </source>
</evidence>
<accession>A0AAQ3XZE1</accession>
<protein>
    <recommendedName>
        <fullName evidence="7">Resolvase/invertase-type recombinase catalytic domain-containing protein</fullName>
    </recommendedName>
</protein>
<sequence length="199" mass="23613">MAKIGYVRVSTKDQKFDRQHEKLKAENVDLIFEDKLSGKDTNRPKFQELLKYIRKGDIVVVTELDRLGRNSRELTETMDTLKKERVTVQILNLPSFKDIQDENLRQLLNNLILELYKYQAESERRSIRERQRQGIEIAKEKGVYKGRPTTYTHDAKDPQKRITYFKILEMLEDGRPIKRISEETGVSRPTIYKIRKQLE</sequence>
<dbReference type="Pfam" id="PF13384">
    <property type="entry name" value="HTH_23"/>
    <property type="match status" value="1"/>
</dbReference>
<reference evidence="8" key="1">
    <citation type="submission" date="2017-05" db="EMBL/GenBank/DDBJ databases">
        <authorList>
            <consortium name="The Broad Institute Genomics Platform"/>
            <consortium name="The Broad Institute Genomic Center for Infectious Diseases"/>
            <person name="Earl A."/>
            <person name="Manson A."/>
            <person name="Schwartman J."/>
            <person name="Gilmore M."/>
            <person name="Abouelleil A."/>
            <person name="Cao P."/>
            <person name="Chapman S."/>
            <person name="Cusick C."/>
            <person name="Shea T."/>
            <person name="Young S."/>
            <person name="Neafsey D."/>
            <person name="Nusbaum C."/>
            <person name="Birren B."/>
        </authorList>
    </citation>
    <scope>NUCLEOTIDE SEQUENCE</scope>
    <source>
        <strain evidence="8">9E7_DIV0242</strain>
    </source>
</reference>
<organism evidence="8 9">
    <name type="scientific">Candidatus Enterococcus clewellii</name>
    <dbReference type="NCBI Taxonomy" id="1834193"/>
    <lineage>
        <taxon>Bacteria</taxon>
        <taxon>Bacillati</taxon>
        <taxon>Bacillota</taxon>
        <taxon>Bacilli</taxon>
        <taxon>Lactobacillales</taxon>
        <taxon>Enterococcaceae</taxon>
        <taxon>Enterococcus</taxon>
    </lineage>
</organism>
<gene>
    <name evidence="8" type="ORF">A5888_000875</name>
</gene>
<dbReference type="InterPro" id="IPR050639">
    <property type="entry name" value="SSR_resolvase"/>
</dbReference>
<name>A0AAQ3XZE1_9ENTE</name>
<keyword evidence="9" id="KW-1185">Reference proteome</keyword>
<dbReference type="RefSeq" id="WP_339101937.1">
    <property type="nucleotide sequence ID" value="NZ_CP147247.1"/>
</dbReference>
<evidence type="ECO:0000256" key="2">
    <source>
        <dbReference type="ARBA" id="ARBA00022908"/>
    </source>
</evidence>
<dbReference type="PROSITE" id="PS00398">
    <property type="entry name" value="RECOMBINASES_2"/>
    <property type="match status" value="1"/>
</dbReference>
<dbReference type="InterPro" id="IPR006119">
    <property type="entry name" value="Resolv_N"/>
</dbReference>
<reference evidence="8" key="2">
    <citation type="submission" date="2024-03" db="EMBL/GenBank/DDBJ databases">
        <title>The Genome Sequence of Enterococcus sp. DIV0242b.</title>
        <authorList>
            <consortium name="The Broad Institute Genomics Platform"/>
            <consortium name="The Broad Institute Microbial Omics Core"/>
            <consortium name="The Broad Institute Genomic Center for Infectious Diseases"/>
            <person name="Earl A."/>
            <person name="Manson A."/>
            <person name="Gilmore M."/>
            <person name="Schwartman J."/>
            <person name="Shea T."/>
            <person name="Abouelleil A."/>
            <person name="Cao P."/>
            <person name="Chapman S."/>
            <person name="Cusick C."/>
            <person name="Young S."/>
            <person name="Neafsey D."/>
            <person name="Nusbaum C."/>
            <person name="Birren B."/>
        </authorList>
    </citation>
    <scope>NUCLEOTIDE SEQUENCE</scope>
    <source>
        <strain evidence="8">9E7_DIV0242</strain>
    </source>
</reference>
<keyword evidence="4" id="KW-0233">DNA recombination</keyword>
<evidence type="ECO:0000313" key="8">
    <source>
        <dbReference type="EMBL" id="WYJ89156.1"/>
    </source>
</evidence>
<evidence type="ECO:0000313" key="9">
    <source>
        <dbReference type="Proteomes" id="UP000195141"/>
    </source>
</evidence>
<evidence type="ECO:0000256" key="3">
    <source>
        <dbReference type="ARBA" id="ARBA00023125"/>
    </source>
</evidence>
<dbReference type="InterPro" id="IPR036162">
    <property type="entry name" value="Resolvase-like_N_sf"/>
</dbReference>
<evidence type="ECO:0000256" key="4">
    <source>
        <dbReference type="ARBA" id="ARBA00023172"/>
    </source>
</evidence>
<keyword evidence="2" id="KW-0229">DNA integration</keyword>
<evidence type="ECO:0000256" key="1">
    <source>
        <dbReference type="ARBA" id="ARBA00009913"/>
    </source>
</evidence>
<dbReference type="Proteomes" id="UP000195141">
    <property type="component" value="Chromosome"/>
</dbReference>
<dbReference type="GO" id="GO:0000150">
    <property type="term" value="F:DNA strand exchange activity"/>
    <property type="evidence" value="ECO:0007669"/>
    <property type="project" value="InterPro"/>
</dbReference>
<dbReference type="AlphaFoldDB" id="A0AAQ3XZE1"/>
<dbReference type="SMART" id="SM00857">
    <property type="entry name" value="Resolvase"/>
    <property type="match status" value="1"/>
</dbReference>
<comment type="similarity">
    <text evidence="1">Belongs to the site-specific recombinase resolvase family.</text>
</comment>
<feature type="active site" description="O-(5'-phospho-DNA)-serine intermediate" evidence="5 6">
    <location>
        <position position="10"/>
    </location>
</feature>
<dbReference type="PROSITE" id="PS51736">
    <property type="entry name" value="RECOMBINASES_3"/>
    <property type="match status" value="1"/>
</dbReference>
<evidence type="ECO:0000256" key="5">
    <source>
        <dbReference type="PIRSR" id="PIRSR606118-50"/>
    </source>
</evidence>
<dbReference type="InterPro" id="IPR006118">
    <property type="entry name" value="Recombinase_CS"/>
</dbReference>
<dbReference type="SUPFAM" id="SSF53041">
    <property type="entry name" value="Resolvase-like"/>
    <property type="match status" value="1"/>
</dbReference>
<evidence type="ECO:0000256" key="6">
    <source>
        <dbReference type="PROSITE-ProRule" id="PRU10137"/>
    </source>
</evidence>
<dbReference type="Pfam" id="PF00239">
    <property type="entry name" value="Resolvase"/>
    <property type="match status" value="1"/>
</dbReference>
<dbReference type="CDD" id="cd03768">
    <property type="entry name" value="SR_ResInv"/>
    <property type="match status" value="1"/>
</dbReference>
<dbReference type="PROSITE" id="PS00397">
    <property type="entry name" value="RECOMBINASES_1"/>
    <property type="match status" value="1"/>
</dbReference>
<dbReference type="GO" id="GO:0015074">
    <property type="term" value="P:DNA integration"/>
    <property type="evidence" value="ECO:0007669"/>
    <property type="project" value="UniProtKB-KW"/>
</dbReference>
<dbReference type="EMBL" id="CP147247">
    <property type="protein sequence ID" value="WYJ89156.1"/>
    <property type="molecule type" value="Genomic_DNA"/>
</dbReference>
<keyword evidence="3" id="KW-0238">DNA-binding</keyword>
<proteinExistence type="inferred from homology"/>
<feature type="domain" description="Resolvase/invertase-type recombinase catalytic" evidence="7">
    <location>
        <begin position="2"/>
        <end position="142"/>
    </location>
</feature>